<dbReference type="EMBL" id="CP078078">
    <property type="protein sequence ID" value="UPL16442.1"/>
    <property type="molecule type" value="Genomic_DNA"/>
</dbReference>
<dbReference type="Gene3D" id="3.20.20.80">
    <property type="entry name" value="Glycosidases"/>
    <property type="match status" value="1"/>
</dbReference>
<dbReference type="SUPFAM" id="SSF51445">
    <property type="entry name" value="(Trans)glycosidases"/>
    <property type="match status" value="1"/>
</dbReference>
<dbReference type="InterPro" id="IPR017853">
    <property type="entry name" value="GH"/>
</dbReference>
<dbReference type="RefSeq" id="WP_261811956.1">
    <property type="nucleotide sequence ID" value="NZ_CP078078.1"/>
</dbReference>
<protein>
    <submittedName>
        <fullName evidence="1">Glycosyl hydrolase</fullName>
    </submittedName>
</protein>
<keyword evidence="2" id="KW-1185">Reference proteome</keyword>
<evidence type="ECO:0000313" key="2">
    <source>
        <dbReference type="Proteomes" id="UP000830631"/>
    </source>
</evidence>
<name>A0ABY4IUH3_9MICO</name>
<accession>A0ABY4IUH3</accession>
<dbReference type="GO" id="GO:0016787">
    <property type="term" value="F:hydrolase activity"/>
    <property type="evidence" value="ECO:0007669"/>
    <property type="project" value="UniProtKB-KW"/>
</dbReference>
<gene>
    <name evidence="1" type="ORF">KV397_01060</name>
</gene>
<reference evidence="1 2" key="1">
    <citation type="submission" date="2021-06" db="EMBL/GenBank/DDBJ databases">
        <title>Genome-based taxonomic framework of Microbacterium strains isolated from marine environment, the description of four new species and reclassification of four preexisting species.</title>
        <authorList>
            <person name="Lee S.D."/>
            <person name="Kim S.-M."/>
            <person name="Byeon Y.-S."/>
            <person name="Yang H.L."/>
            <person name="Kim I.S."/>
        </authorList>
    </citation>
    <scope>NUCLEOTIDE SEQUENCE [LARGE SCALE GENOMIC DNA]</scope>
    <source>
        <strain evidence="1 2">KSW4-10</strain>
    </source>
</reference>
<dbReference type="Proteomes" id="UP000830631">
    <property type="component" value="Chromosome"/>
</dbReference>
<proteinExistence type="predicted"/>
<keyword evidence="1" id="KW-0378">Hydrolase</keyword>
<organism evidence="1 2">
    <name type="scientific">Microbacterium aurugineum</name>
    <dbReference type="NCBI Taxonomy" id="2851642"/>
    <lineage>
        <taxon>Bacteria</taxon>
        <taxon>Bacillati</taxon>
        <taxon>Actinomycetota</taxon>
        <taxon>Actinomycetes</taxon>
        <taxon>Micrococcales</taxon>
        <taxon>Microbacteriaceae</taxon>
        <taxon>Microbacterium</taxon>
    </lineage>
</organism>
<sequence length="436" mass="48039">MTQRGALDAPLRFGANYTPSKNWMHSWLDFTPDDVRRDFAALAELGLDHVRVFPLWTVLQPNRTLIREKAVDDVRAVVDIAGEFGMDASIDVVQGHLSSFDFVPSWLYTWHDKNMFTDPRALEGQVALVDRLGRALRDAPNFLGLTLGNETNQFSAHTHPSPWPVTPDEAGGWLSALLSAADAAAPGFPHVHSEYDAVWYMDGHGFTPAHASRLGAMTTIHSWIFNGTAQRYGGRSIASDRHAEYLIELSRAFATDPDRVVWLQEVGAPSNCLTEDEMPDFLEATVRSALRTDNLWGVTWWCSHDVSRDLGDFPELEYTLGLIDQNGAAKPLGRRFAEVIPELRQRVAAPARETAIVVEVDEREVPVSRAALSPGGPVFQAWVDACAAGLDPAVITSRDALDPAVREARGIRRLIRPDLRAGAVDPYGSVNTVVDA</sequence>
<evidence type="ECO:0000313" key="1">
    <source>
        <dbReference type="EMBL" id="UPL16442.1"/>
    </source>
</evidence>